<organism evidence="1 2">
    <name type="scientific">Bacillus cereus HuA3-9</name>
    <dbReference type="NCBI Taxonomy" id="1053205"/>
    <lineage>
        <taxon>Bacteria</taxon>
        <taxon>Bacillati</taxon>
        <taxon>Bacillota</taxon>
        <taxon>Bacilli</taxon>
        <taxon>Bacillales</taxon>
        <taxon>Bacillaceae</taxon>
        <taxon>Bacillus</taxon>
        <taxon>Bacillus cereus group</taxon>
    </lineage>
</organism>
<dbReference type="Proteomes" id="UP000014003">
    <property type="component" value="Unassembled WGS sequence"/>
</dbReference>
<protein>
    <submittedName>
        <fullName evidence="1">Uncharacterized protein</fullName>
    </submittedName>
</protein>
<accession>R8CIC4</accession>
<name>R8CIC4_BACCE</name>
<dbReference type="HOGENOM" id="CLU_2044902_0_0_9"/>
<reference evidence="1 2" key="1">
    <citation type="submission" date="2012-12" db="EMBL/GenBank/DDBJ databases">
        <title>The Genome Sequence of Bacillus cereus HuA3-9.</title>
        <authorList>
            <consortium name="The Broad Institute Genome Sequencing Platform"/>
            <consortium name="The Broad Institute Genome Sequencing Center for Infectious Disease"/>
            <person name="Feldgarden M."/>
            <person name="Van der Auwera G.A."/>
            <person name="Mahillon J."/>
            <person name="Duprez V."/>
            <person name="Timmery S."/>
            <person name="Mattelet C."/>
            <person name="Dierick K."/>
            <person name="Sun M."/>
            <person name="Yu Z."/>
            <person name="Zhu L."/>
            <person name="Hu X."/>
            <person name="Shank E.B."/>
            <person name="Swiecicka I."/>
            <person name="Hansen B.M."/>
            <person name="Andrup L."/>
            <person name="Walker B."/>
            <person name="Young S.K."/>
            <person name="Zeng Q."/>
            <person name="Gargeya S."/>
            <person name="Fitzgerald M."/>
            <person name="Haas B."/>
            <person name="Abouelleil A."/>
            <person name="Alvarado L."/>
            <person name="Arachchi H.M."/>
            <person name="Berlin A.M."/>
            <person name="Chapman S.B."/>
            <person name="Dewar J."/>
            <person name="Goldberg J."/>
            <person name="Griggs A."/>
            <person name="Gujja S."/>
            <person name="Hansen M."/>
            <person name="Howarth C."/>
            <person name="Imamovic A."/>
            <person name="Larimer J."/>
            <person name="McCowan C."/>
            <person name="Murphy C."/>
            <person name="Neiman D."/>
            <person name="Pearson M."/>
            <person name="Priest M."/>
            <person name="Roberts A."/>
            <person name="Saif S."/>
            <person name="Shea T."/>
            <person name="Sisk P."/>
            <person name="Sykes S."/>
            <person name="Wortman J."/>
            <person name="Nusbaum C."/>
            <person name="Birren B."/>
        </authorList>
    </citation>
    <scope>NUCLEOTIDE SEQUENCE [LARGE SCALE GENOMIC DNA]</scope>
    <source>
        <strain evidence="1 2">HuA3-9</strain>
    </source>
</reference>
<dbReference type="RefSeq" id="WP_016094857.1">
    <property type="nucleotide sequence ID" value="NZ_KB976126.1"/>
</dbReference>
<dbReference type="EMBL" id="AHDZ01000070">
    <property type="protein sequence ID" value="EOO11361.1"/>
    <property type="molecule type" value="Genomic_DNA"/>
</dbReference>
<proteinExistence type="predicted"/>
<evidence type="ECO:0000313" key="1">
    <source>
        <dbReference type="EMBL" id="EOO11361.1"/>
    </source>
</evidence>
<dbReference type="AlphaFoldDB" id="R8CIC4"/>
<sequence length="120" mass="14610">MEKQEIFDKIVEWESEAGEDFLDYFDGYLRANNFMFWCMGRRYISKENFGLWEAEWRKSKLEAECANYYVCSEDTPYAIVKTDDRYLEDDWKKAYMIVAEFISESPTYIRRFTKFLEEGE</sequence>
<comment type="caution">
    <text evidence="1">The sequence shown here is derived from an EMBL/GenBank/DDBJ whole genome shotgun (WGS) entry which is preliminary data.</text>
</comment>
<evidence type="ECO:0000313" key="2">
    <source>
        <dbReference type="Proteomes" id="UP000014003"/>
    </source>
</evidence>
<gene>
    <name evidence="1" type="ORF">IGA_05624</name>
</gene>